<dbReference type="Proteomes" id="UP000009286">
    <property type="component" value="Chromosome"/>
</dbReference>
<evidence type="ECO:0000256" key="4">
    <source>
        <dbReference type="ARBA" id="ARBA00023163"/>
    </source>
</evidence>
<dbReference type="SUPFAM" id="SSF53850">
    <property type="entry name" value="Periplasmic binding protein-like II"/>
    <property type="match status" value="1"/>
</dbReference>
<evidence type="ECO:0000313" key="7">
    <source>
        <dbReference type="Proteomes" id="UP000009286"/>
    </source>
</evidence>
<dbReference type="GO" id="GO:0003700">
    <property type="term" value="F:DNA-binding transcription factor activity"/>
    <property type="evidence" value="ECO:0007669"/>
    <property type="project" value="InterPro"/>
</dbReference>
<reference evidence="6 7" key="1">
    <citation type="journal article" date="2011" name="BMC Genomics">
        <title>Genomic insights into an obligate epibiotic bacterial predator: Micavibrio aeruginosavorus ARL-13.</title>
        <authorList>
            <person name="Wang Z."/>
            <person name="Kadouri D."/>
            <person name="Wu M."/>
        </authorList>
    </citation>
    <scope>NUCLEOTIDE SEQUENCE [LARGE SCALE GENOMIC DNA]</scope>
    <source>
        <strain evidence="6 7">ARL-13</strain>
    </source>
</reference>
<dbReference type="PROSITE" id="PS50931">
    <property type="entry name" value="HTH_LYSR"/>
    <property type="match status" value="1"/>
</dbReference>
<protein>
    <submittedName>
        <fullName evidence="6">Bacterial regulatory helix-turn-helix, lysR family protein</fullName>
    </submittedName>
</protein>
<evidence type="ECO:0000256" key="1">
    <source>
        <dbReference type="ARBA" id="ARBA00009437"/>
    </source>
</evidence>
<dbReference type="Pfam" id="PF00126">
    <property type="entry name" value="HTH_1"/>
    <property type="match status" value="1"/>
</dbReference>
<dbReference type="PANTHER" id="PTHR30346">
    <property type="entry name" value="TRANSCRIPTIONAL DUAL REGULATOR HCAR-RELATED"/>
    <property type="match status" value="1"/>
</dbReference>
<dbReference type="STRING" id="856793.MICA_506"/>
<evidence type="ECO:0000313" key="6">
    <source>
        <dbReference type="EMBL" id="AEP08843.1"/>
    </source>
</evidence>
<keyword evidence="3" id="KW-0238">DNA-binding</keyword>
<dbReference type="GO" id="GO:0003677">
    <property type="term" value="F:DNA binding"/>
    <property type="evidence" value="ECO:0007669"/>
    <property type="project" value="UniProtKB-KW"/>
</dbReference>
<keyword evidence="2" id="KW-0805">Transcription regulation</keyword>
<dbReference type="EMBL" id="CP002382">
    <property type="protein sequence ID" value="AEP08843.1"/>
    <property type="molecule type" value="Genomic_DNA"/>
</dbReference>
<keyword evidence="4" id="KW-0804">Transcription</keyword>
<dbReference type="Gene3D" id="1.10.10.10">
    <property type="entry name" value="Winged helix-like DNA-binding domain superfamily/Winged helix DNA-binding domain"/>
    <property type="match status" value="1"/>
</dbReference>
<accession>G2KLL3</accession>
<dbReference type="GO" id="GO:0032993">
    <property type="term" value="C:protein-DNA complex"/>
    <property type="evidence" value="ECO:0007669"/>
    <property type="project" value="TreeGrafter"/>
</dbReference>
<dbReference type="InterPro" id="IPR036390">
    <property type="entry name" value="WH_DNA-bd_sf"/>
</dbReference>
<evidence type="ECO:0000256" key="2">
    <source>
        <dbReference type="ARBA" id="ARBA00023015"/>
    </source>
</evidence>
<dbReference type="KEGG" id="mai:MICA_506"/>
<dbReference type="InterPro" id="IPR036388">
    <property type="entry name" value="WH-like_DNA-bd_sf"/>
</dbReference>
<dbReference type="RefSeq" id="WP_014102066.1">
    <property type="nucleotide sequence ID" value="NC_016026.1"/>
</dbReference>
<gene>
    <name evidence="6" type="ordered locus">MICA_506</name>
</gene>
<dbReference type="PANTHER" id="PTHR30346:SF10">
    <property type="entry name" value="TRANSCRIPTIONAL REGULATOR OF OXIDATIVE STRESS OXYR"/>
    <property type="match status" value="1"/>
</dbReference>
<dbReference type="AlphaFoldDB" id="G2KLL3"/>
<dbReference type="CDD" id="cd08411">
    <property type="entry name" value="PBP2_OxyR"/>
    <property type="match status" value="1"/>
</dbReference>
<dbReference type="Gene3D" id="3.40.190.10">
    <property type="entry name" value="Periplasmic binding protein-like II"/>
    <property type="match status" value="2"/>
</dbReference>
<dbReference type="InterPro" id="IPR000847">
    <property type="entry name" value="LysR_HTH_N"/>
</dbReference>
<dbReference type="InterPro" id="IPR005119">
    <property type="entry name" value="LysR_subst-bd"/>
</dbReference>
<proteinExistence type="inferred from homology"/>
<evidence type="ECO:0000256" key="3">
    <source>
        <dbReference type="ARBA" id="ARBA00023125"/>
    </source>
</evidence>
<feature type="domain" description="HTH lysR-type" evidence="5">
    <location>
        <begin position="5"/>
        <end position="62"/>
    </location>
</feature>
<keyword evidence="7" id="KW-1185">Reference proteome</keyword>
<organism evidence="6 7">
    <name type="scientific">Micavibrio aeruginosavorus (strain ARL-13)</name>
    <dbReference type="NCBI Taxonomy" id="856793"/>
    <lineage>
        <taxon>Bacteria</taxon>
        <taxon>Pseudomonadati</taxon>
        <taxon>Bdellovibrionota</taxon>
        <taxon>Bdellovibrionia</taxon>
        <taxon>Bdellovibrionales</taxon>
        <taxon>Pseudobdellovibrionaceae</taxon>
        <taxon>Micavibrio</taxon>
    </lineage>
</organism>
<dbReference type="eggNOG" id="COG0583">
    <property type="taxonomic scope" value="Bacteria"/>
</dbReference>
<evidence type="ECO:0000259" key="5">
    <source>
        <dbReference type="PROSITE" id="PS50931"/>
    </source>
</evidence>
<dbReference type="SUPFAM" id="SSF46785">
    <property type="entry name" value="Winged helix' DNA-binding domain"/>
    <property type="match status" value="1"/>
</dbReference>
<name>G2KLL3_MICAA</name>
<comment type="similarity">
    <text evidence="1">Belongs to the LysR transcriptional regulatory family.</text>
</comment>
<dbReference type="HOGENOM" id="CLU_039613_6_4_5"/>
<sequence length="306" mass="33741">MKTLPSLRQLQYLLALSETLSFGRAAKLCHVTQSTLSAGIRDLEALLGQPVVERTSRRVTLSTFGRDLLPYARTTLDHAERLVDQARARRTPLTGALRLGVIPTIAPYLLPDILPGLHADYPALDLHLREDMTARLITALDRNDIDAALIALPYEANGMVQMELFSEPFVLVQAADQGAALPPHITLDALKDQTILLLEDGHCLRDHAREACHLQDHAKEKTFSATSLPTLLQMVQHGYGATLLPAMAVRAGFLPQGLQIHEFNAPAPRRKIGLVWRQNSARGAEFRLLGQHIAANVEQKSQAGYR</sequence>
<dbReference type="OrthoDB" id="9775392at2"/>
<dbReference type="Pfam" id="PF03466">
    <property type="entry name" value="LysR_substrate"/>
    <property type="match status" value="1"/>
</dbReference>